<evidence type="ECO:0000313" key="2">
    <source>
        <dbReference type="Proteomes" id="UP000269396"/>
    </source>
</evidence>
<dbReference type="Proteomes" id="UP000269396">
    <property type="component" value="Unassembled WGS sequence"/>
</dbReference>
<gene>
    <name evidence="1" type="ORF">SMTD_LOCUS18637</name>
</gene>
<protein>
    <submittedName>
        <fullName evidence="1">Uncharacterized protein</fullName>
    </submittedName>
</protein>
<accession>A0A3P8H148</accession>
<organism evidence="1 2">
    <name type="scientific">Schistosoma mattheei</name>
    <dbReference type="NCBI Taxonomy" id="31246"/>
    <lineage>
        <taxon>Eukaryota</taxon>
        <taxon>Metazoa</taxon>
        <taxon>Spiralia</taxon>
        <taxon>Lophotrochozoa</taxon>
        <taxon>Platyhelminthes</taxon>
        <taxon>Trematoda</taxon>
        <taxon>Digenea</taxon>
        <taxon>Strigeidida</taxon>
        <taxon>Schistosomatoidea</taxon>
        <taxon>Schistosomatidae</taxon>
        <taxon>Schistosoma</taxon>
    </lineage>
</organism>
<name>A0A3P8H148_9TREM</name>
<dbReference type="EMBL" id="UZAL01040833">
    <property type="protein sequence ID" value="VDP77628.1"/>
    <property type="molecule type" value="Genomic_DNA"/>
</dbReference>
<proteinExistence type="predicted"/>
<evidence type="ECO:0000313" key="1">
    <source>
        <dbReference type="EMBL" id="VDP77628.1"/>
    </source>
</evidence>
<dbReference type="AlphaFoldDB" id="A0A3P8H148"/>
<reference evidence="1 2" key="1">
    <citation type="submission" date="2018-11" db="EMBL/GenBank/DDBJ databases">
        <authorList>
            <consortium name="Pathogen Informatics"/>
        </authorList>
    </citation>
    <scope>NUCLEOTIDE SEQUENCE [LARGE SCALE GENOMIC DNA]</scope>
    <source>
        <strain>Denwood</strain>
        <strain evidence="2">Zambia</strain>
    </source>
</reference>
<keyword evidence="2" id="KW-1185">Reference proteome</keyword>
<sequence>MKETSKRTKQFKFSNESMDRILLDDKFKIRRCCKLSSPHILLI</sequence>